<dbReference type="InterPro" id="IPR035979">
    <property type="entry name" value="RBD_domain_sf"/>
</dbReference>
<name>A4S5F7_OSTLU</name>
<feature type="compositionally biased region" description="Acidic residues" evidence="3">
    <location>
        <begin position="1"/>
        <end position="21"/>
    </location>
</feature>
<reference evidence="5 6" key="1">
    <citation type="journal article" date="2007" name="Proc. Natl. Acad. Sci. U.S.A.">
        <title>The tiny eukaryote Ostreococcus provides genomic insights into the paradox of plankton speciation.</title>
        <authorList>
            <person name="Palenik B."/>
            <person name="Grimwood J."/>
            <person name="Aerts A."/>
            <person name="Rouze P."/>
            <person name="Salamov A."/>
            <person name="Putnam N."/>
            <person name="Dupont C."/>
            <person name="Jorgensen R."/>
            <person name="Derelle E."/>
            <person name="Rombauts S."/>
            <person name="Zhou K."/>
            <person name="Otillar R."/>
            <person name="Merchant S.S."/>
            <person name="Podell S."/>
            <person name="Gaasterland T."/>
            <person name="Napoli C."/>
            <person name="Gendler K."/>
            <person name="Manuell A."/>
            <person name="Tai V."/>
            <person name="Vallon O."/>
            <person name="Piganeau G."/>
            <person name="Jancek S."/>
            <person name="Heijde M."/>
            <person name="Jabbari K."/>
            <person name="Bowler C."/>
            <person name="Lohr M."/>
            <person name="Robbens S."/>
            <person name="Werner G."/>
            <person name="Dubchak I."/>
            <person name="Pazour G.J."/>
            <person name="Ren Q."/>
            <person name="Paulsen I."/>
            <person name="Delwiche C."/>
            <person name="Schmutz J."/>
            <person name="Rokhsar D."/>
            <person name="Van de Peer Y."/>
            <person name="Moreau H."/>
            <person name="Grigoriev I.V."/>
        </authorList>
    </citation>
    <scope>NUCLEOTIDE SEQUENCE [LARGE SCALE GENOMIC DNA]</scope>
    <source>
        <strain evidence="5 6">CCE9901</strain>
    </source>
</reference>
<dbReference type="Proteomes" id="UP000001568">
    <property type="component" value="Chromosome 12"/>
</dbReference>
<feature type="compositionally biased region" description="Pro residues" evidence="3">
    <location>
        <begin position="154"/>
        <end position="171"/>
    </location>
</feature>
<keyword evidence="6" id="KW-1185">Reference proteome</keyword>
<dbReference type="STRING" id="436017.A4S5F7"/>
<protein>
    <recommendedName>
        <fullName evidence="4">RRM domain-containing protein</fullName>
    </recommendedName>
</protein>
<dbReference type="OMA" id="VEVEEYC"/>
<feature type="region of interest" description="Disordered" evidence="3">
    <location>
        <begin position="147"/>
        <end position="231"/>
    </location>
</feature>
<dbReference type="eggNOG" id="KOG0118">
    <property type="taxonomic scope" value="Eukaryota"/>
</dbReference>
<feature type="compositionally biased region" description="Pro residues" evidence="3">
    <location>
        <begin position="179"/>
        <end position="190"/>
    </location>
</feature>
<dbReference type="GeneID" id="5004683"/>
<dbReference type="Gramene" id="ABO98891">
    <property type="protein sequence ID" value="ABO98891"/>
    <property type="gene ID" value="OSTLU_26750"/>
</dbReference>
<dbReference type="InterPro" id="IPR000504">
    <property type="entry name" value="RRM_dom"/>
</dbReference>
<keyword evidence="2" id="KW-0694">RNA-binding</keyword>
<proteinExistence type="inferred from homology"/>
<dbReference type="AlphaFoldDB" id="A4S5F7"/>
<sequence length="231" mass="24111">MTAADDDIDEDALLYGDVDDDAPVRSTTTATTARAAAAPVKAAAAPPRTSSPNVPDDGRPTAVYVASLTWWTTDAELEAILGEFGRVKSLTFFADKATGKSKGCCAVEFATADAAAQCKENLHGKEINGKSCVVTFAEIPKVQPAAASLGRNDPLPPPPDTAWKGPIPPDKPGYGGVPYPAPVRPPPPMHPQQMMMMQQQMRGAPPGARAQTGAGVGPPPPPPPIKRARQE</sequence>
<evidence type="ECO:0000256" key="3">
    <source>
        <dbReference type="SAM" id="MobiDB-lite"/>
    </source>
</evidence>
<dbReference type="GO" id="GO:0006397">
    <property type="term" value="P:mRNA processing"/>
    <property type="evidence" value="ECO:0007669"/>
    <property type="project" value="UniProtKB-KW"/>
</dbReference>
<dbReference type="PROSITE" id="PS50102">
    <property type="entry name" value="RRM"/>
    <property type="match status" value="1"/>
</dbReference>
<dbReference type="SUPFAM" id="SSF54928">
    <property type="entry name" value="RNA-binding domain, RBD"/>
    <property type="match status" value="1"/>
</dbReference>
<evidence type="ECO:0000256" key="1">
    <source>
        <dbReference type="ARBA" id="ARBA00006265"/>
    </source>
</evidence>
<feature type="domain" description="RRM" evidence="4">
    <location>
        <begin position="61"/>
        <end position="139"/>
    </location>
</feature>
<dbReference type="Pfam" id="PF00076">
    <property type="entry name" value="RRM_1"/>
    <property type="match status" value="1"/>
</dbReference>
<dbReference type="RefSeq" id="XP_001420598.1">
    <property type="nucleotide sequence ID" value="XM_001420561.1"/>
</dbReference>
<dbReference type="InterPro" id="IPR012677">
    <property type="entry name" value="Nucleotide-bd_a/b_plait_sf"/>
</dbReference>
<dbReference type="SMART" id="SM00360">
    <property type="entry name" value="RRM"/>
    <property type="match status" value="1"/>
</dbReference>
<dbReference type="CDD" id="cd12372">
    <property type="entry name" value="RRM_CFIm68_CFIm59"/>
    <property type="match status" value="1"/>
</dbReference>
<evidence type="ECO:0000313" key="5">
    <source>
        <dbReference type="EMBL" id="ABO98891.1"/>
    </source>
</evidence>
<evidence type="ECO:0000256" key="2">
    <source>
        <dbReference type="PROSITE-ProRule" id="PRU00176"/>
    </source>
</evidence>
<evidence type="ECO:0000313" key="6">
    <source>
        <dbReference type="Proteomes" id="UP000001568"/>
    </source>
</evidence>
<organism evidence="5 6">
    <name type="scientific">Ostreococcus lucimarinus (strain CCE9901)</name>
    <dbReference type="NCBI Taxonomy" id="436017"/>
    <lineage>
        <taxon>Eukaryota</taxon>
        <taxon>Viridiplantae</taxon>
        <taxon>Chlorophyta</taxon>
        <taxon>Mamiellophyceae</taxon>
        <taxon>Mamiellales</taxon>
        <taxon>Bathycoccaceae</taxon>
        <taxon>Ostreococcus</taxon>
    </lineage>
</organism>
<dbReference type="PANTHER" id="PTHR23204">
    <property type="entry name" value="CLEAVAGE AND POLYADENYLATION SPECIFIC FACTOR"/>
    <property type="match status" value="1"/>
</dbReference>
<dbReference type="Gene3D" id="3.30.70.330">
    <property type="match status" value="1"/>
</dbReference>
<dbReference type="KEGG" id="olu:OSTLU_26750"/>
<evidence type="ECO:0000259" key="4">
    <source>
        <dbReference type="PROSITE" id="PS50102"/>
    </source>
</evidence>
<dbReference type="HOGENOM" id="CLU_1201539_0_0_1"/>
<dbReference type="GO" id="GO:0005634">
    <property type="term" value="C:nucleus"/>
    <property type="evidence" value="ECO:0007669"/>
    <property type="project" value="UniProtKB-SubCell"/>
</dbReference>
<dbReference type="InterPro" id="IPR034772">
    <property type="entry name" value="CPSF6/7"/>
</dbReference>
<feature type="compositionally biased region" description="Low complexity" evidence="3">
    <location>
        <begin position="24"/>
        <end position="48"/>
    </location>
</feature>
<feature type="region of interest" description="Disordered" evidence="3">
    <location>
        <begin position="1"/>
        <end position="57"/>
    </location>
</feature>
<gene>
    <name evidence="5" type="ORF">OSTLU_26750</name>
</gene>
<comment type="similarity">
    <text evidence="1">Belongs to the RRM CPSF6/7 family.</text>
</comment>
<accession>A4S5F7</accession>
<dbReference type="OrthoDB" id="439808at2759"/>
<dbReference type="GO" id="GO:0003723">
    <property type="term" value="F:RNA binding"/>
    <property type="evidence" value="ECO:0007669"/>
    <property type="project" value="UniProtKB-UniRule"/>
</dbReference>
<feature type="compositionally biased region" description="Low complexity" evidence="3">
    <location>
        <begin position="191"/>
        <end position="207"/>
    </location>
</feature>
<dbReference type="EMBL" id="CP000592">
    <property type="protein sequence ID" value="ABO98891.1"/>
    <property type="molecule type" value="Genomic_DNA"/>
</dbReference>